<keyword evidence="4" id="KW-0804">Transcription</keyword>
<evidence type="ECO:0000256" key="3">
    <source>
        <dbReference type="ARBA" id="ARBA00023125"/>
    </source>
</evidence>
<dbReference type="SMART" id="SM01043">
    <property type="entry name" value="BTAD"/>
    <property type="match status" value="1"/>
</dbReference>
<dbReference type="PROSITE" id="PS50005">
    <property type="entry name" value="TPR"/>
    <property type="match status" value="1"/>
</dbReference>
<dbReference type="Pfam" id="PF13424">
    <property type="entry name" value="TPR_12"/>
    <property type="match status" value="2"/>
</dbReference>
<dbReference type="SMART" id="SM00028">
    <property type="entry name" value="TPR"/>
    <property type="match status" value="5"/>
</dbReference>
<dbReference type="Gene3D" id="1.25.40.10">
    <property type="entry name" value="Tetratricopeptide repeat domain"/>
    <property type="match status" value="3"/>
</dbReference>
<feature type="repeat" description="TPR" evidence="5">
    <location>
        <begin position="884"/>
        <end position="917"/>
    </location>
</feature>
<dbReference type="PANTHER" id="PTHR35807:SF1">
    <property type="entry name" value="TRANSCRIPTIONAL REGULATOR REDD"/>
    <property type="match status" value="1"/>
</dbReference>
<dbReference type="Gene3D" id="3.40.50.300">
    <property type="entry name" value="P-loop containing nucleotide triphosphate hydrolases"/>
    <property type="match status" value="1"/>
</dbReference>
<dbReference type="Pfam" id="PF00931">
    <property type="entry name" value="NB-ARC"/>
    <property type="match status" value="1"/>
</dbReference>
<dbReference type="SUPFAM" id="SSF46894">
    <property type="entry name" value="C-terminal effector domain of the bipartite response regulators"/>
    <property type="match status" value="1"/>
</dbReference>
<dbReference type="GO" id="GO:0003677">
    <property type="term" value="F:DNA binding"/>
    <property type="evidence" value="ECO:0007669"/>
    <property type="project" value="UniProtKB-UniRule"/>
</dbReference>
<dbReference type="InterPro" id="IPR001867">
    <property type="entry name" value="OmpR/PhoB-type_DNA-bd"/>
</dbReference>
<comment type="similarity">
    <text evidence="1">Belongs to the AfsR/DnrI/RedD regulatory family.</text>
</comment>
<keyword evidence="2" id="KW-0805">Transcription regulation</keyword>
<dbReference type="Pfam" id="PF00486">
    <property type="entry name" value="Trans_reg_C"/>
    <property type="match status" value="1"/>
</dbReference>
<organism evidence="8 9">
    <name type="scientific">Rhizocola hellebori</name>
    <dbReference type="NCBI Taxonomy" id="1392758"/>
    <lineage>
        <taxon>Bacteria</taxon>
        <taxon>Bacillati</taxon>
        <taxon>Actinomycetota</taxon>
        <taxon>Actinomycetes</taxon>
        <taxon>Micromonosporales</taxon>
        <taxon>Micromonosporaceae</taxon>
        <taxon>Rhizocola</taxon>
    </lineage>
</organism>
<protein>
    <submittedName>
        <fullName evidence="8">SARP family transcriptional regulator</fullName>
    </submittedName>
</protein>
<dbReference type="PRINTS" id="PR00364">
    <property type="entry name" value="DISEASERSIST"/>
</dbReference>
<dbReference type="InterPro" id="IPR016032">
    <property type="entry name" value="Sig_transdc_resp-reg_C-effctor"/>
</dbReference>
<dbReference type="SUPFAM" id="SSF48452">
    <property type="entry name" value="TPR-like"/>
    <property type="match status" value="2"/>
</dbReference>
<keyword evidence="9" id="KW-1185">Reference proteome</keyword>
<proteinExistence type="inferred from homology"/>
<keyword evidence="3 6" id="KW-0238">DNA-binding</keyword>
<dbReference type="Pfam" id="PF03704">
    <property type="entry name" value="BTAD"/>
    <property type="match status" value="1"/>
</dbReference>
<evidence type="ECO:0000259" key="7">
    <source>
        <dbReference type="PROSITE" id="PS51755"/>
    </source>
</evidence>
<feature type="DNA-binding region" description="OmpR/PhoB-type" evidence="6">
    <location>
        <begin position="5"/>
        <end position="110"/>
    </location>
</feature>
<keyword evidence="5" id="KW-0802">TPR repeat</keyword>
<dbReference type="InterPro" id="IPR005158">
    <property type="entry name" value="BTAD"/>
</dbReference>
<dbReference type="GO" id="GO:0000160">
    <property type="term" value="P:phosphorelay signal transduction system"/>
    <property type="evidence" value="ECO:0007669"/>
    <property type="project" value="InterPro"/>
</dbReference>
<evidence type="ECO:0000256" key="1">
    <source>
        <dbReference type="ARBA" id="ARBA00005820"/>
    </source>
</evidence>
<dbReference type="InterPro" id="IPR036388">
    <property type="entry name" value="WH-like_DNA-bd_sf"/>
</dbReference>
<dbReference type="InterPro" id="IPR027417">
    <property type="entry name" value="P-loop_NTPase"/>
</dbReference>
<dbReference type="GO" id="GO:0006355">
    <property type="term" value="P:regulation of DNA-templated transcription"/>
    <property type="evidence" value="ECO:0007669"/>
    <property type="project" value="InterPro"/>
</dbReference>
<dbReference type="PANTHER" id="PTHR35807">
    <property type="entry name" value="TRANSCRIPTIONAL REGULATOR REDD-RELATED"/>
    <property type="match status" value="1"/>
</dbReference>
<feature type="domain" description="OmpR/PhoB-type" evidence="7">
    <location>
        <begin position="5"/>
        <end position="110"/>
    </location>
</feature>
<sequence>MYHSESIAEWEPDLAEPIVVRLLGPIEVIGPQGAAILVGARQRSLVALLALQPGKAMGSERIIDGLWGEEAPRTALRTLQSHLARIRHALAQAGLPNVLLSGPAGHVLQLPALAVDAHVFADRVRHARACLAAGALHEAVTAFQEGLGLWRGEAFQDGEANGQASAEVGVLHDMRSSAVEDLGDARLRLGDHARVIGDLQQLLAEHPYREKPAGLLMLALYRAGRGAEALTIYQRLRADLAEGLGADPGPELQQLHAAILRQDPALEIKAAQPISGPAELPPRVGYFTGRVDEFADLDKLLAVREVETDHKIVLVSGAAGMGKSALAVEWAHHVARRFPDGQLFVDLLGHDPQTTLGPAAVVSRLLRGLGVPAERVPDELSEQASLYRSLIHDRRYLILLDNARSVEQLLPAVPATRTSLLVITSRQELSALAVRQPVHFVQMGALDRDTGLSLLRRAVDTERIEGDRAAAAELVDFCGGMPLAIRITAARLASRPALTIADLVGDIRLRELDALAVPGDAAGIRAVFASAYQSLSAPVRRTFALLSLHPGPSFSVHLAAAATGGTTAQTEAHLAELAGTSLVIQEGDRYRFHDLIRLYAAECAKAQEAAAGAQARICDWYLGIAHAANRVLDPGRNRVAIAAEPAQVPFGLTHQETIEFLEGEQPSLGPVVRWAAATDHNVAAWQLTYLVAGFYDSRGRHDRLEMCGAGLRAAQELGHAEAEVLMRNLYAATCVQMRRFTEALEQLDAALNLALRLPDAWYRATTYTNKAVANTWLRRFDAAQDAFERALEIHATISKPHDIALCLNNLGDVQRRAGKGDEALAYLQRALDIAATLAMPRLEAIIRHSKGQAHQALGAHALALAEFGQALVLRRQIGDRRGEASALEDIGAIHFELQQTSQAIAAYQEALELSRLLENTHLESVLLDRIGEALLQEGDLPAAATALQHSLRLRRQIPDLHEEERLQRNLDKLGQPRG</sequence>
<evidence type="ECO:0000313" key="9">
    <source>
        <dbReference type="Proteomes" id="UP000612899"/>
    </source>
</evidence>
<dbReference type="PROSITE" id="PS51755">
    <property type="entry name" value="OMPR_PHOB"/>
    <property type="match status" value="1"/>
</dbReference>
<gene>
    <name evidence="8" type="ORF">Rhe02_00140</name>
</gene>
<dbReference type="InterPro" id="IPR011990">
    <property type="entry name" value="TPR-like_helical_dom_sf"/>
</dbReference>
<evidence type="ECO:0000256" key="6">
    <source>
        <dbReference type="PROSITE-ProRule" id="PRU01091"/>
    </source>
</evidence>
<comment type="caution">
    <text evidence="8">The sequence shown here is derived from an EMBL/GenBank/DDBJ whole genome shotgun (WGS) entry which is preliminary data.</text>
</comment>
<dbReference type="AlphaFoldDB" id="A0A8J3VCU9"/>
<dbReference type="InterPro" id="IPR051677">
    <property type="entry name" value="AfsR-DnrI-RedD_regulator"/>
</dbReference>
<accession>A0A8J3VCU9</accession>
<dbReference type="InterPro" id="IPR002182">
    <property type="entry name" value="NB-ARC"/>
</dbReference>
<evidence type="ECO:0000256" key="2">
    <source>
        <dbReference type="ARBA" id="ARBA00023015"/>
    </source>
</evidence>
<dbReference type="InterPro" id="IPR019734">
    <property type="entry name" value="TPR_rpt"/>
</dbReference>
<name>A0A8J3VCU9_9ACTN</name>
<evidence type="ECO:0000313" key="8">
    <source>
        <dbReference type="EMBL" id="GIH01947.1"/>
    </source>
</evidence>
<dbReference type="CDD" id="cd15831">
    <property type="entry name" value="BTAD"/>
    <property type="match status" value="1"/>
</dbReference>
<evidence type="ECO:0000256" key="5">
    <source>
        <dbReference type="PROSITE-ProRule" id="PRU00339"/>
    </source>
</evidence>
<dbReference type="GO" id="GO:0043531">
    <property type="term" value="F:ADP binding"/>
    <property type="evidence" value="ECO:0007669"/>
    <property type="project" value="InterPro"/>
</dbReference>
<dbReference type="EMBL" id="BONY01000001">
    <property type="protein sequence ID" value="GIH01947.1"/>
    <property type="molecule type" value="Genomic_DNA"/>
</dbReference>
<dbReference type="SMART" id="SM00862">
    <property type="entry name" value="Trans_reg_C"/>
    <property type="match status" value="1"/>
</dbReference>
<reference evidence="8" key="1">
    <citation type="submission" date="2021-01" db="EMBL/GenBank/DDBJ databases">
        <title>Whole genome shotgun sequence of Rhizocola hellebori NBRC 109834.</title>
        <authorList>
            <person name="Komaki H."/>
            <person name="Tamura T."/>
        </authorList>
    </citation>
    <scope>NUCLEOTIDE SEQUENCE</scope>
    <source>
        <strain evidence="8">NBRC 109834</strain>
    </source>
</reference>
<dbReference type="SUPFAM" id="SSF52540">
    <property type="entry name" value="P-loop containing nucleoside triphosphate hydrolases"/>
    <property type="match status" value="1"/>
</dbReference>
<dbReference type="Gene3D" id="1.10.10.10">
    <property type="entry name" value="Winged helix-like DNA-binding domain superfamily/Winged helix DNA-binding domain"/>
    <property type="match status" value="1"/>
</dbReference>
<evidence type="ECO:0000256" key="4">
    <source>
        <dbReference type="ARBA" id="ARBA00023163"/>
    </source>
</evidence>
<dbReference type="Proteomes" id="UP000612899">
    <property type="component" value="Unassembled WGS sequence"/>
</dbReference>